<sequence length="250" mass="26107">MGHDDRTGFFFWGMVHGSESVDPLRRIGEATDQASVLSGLGHCQTELAGDGILTMIIESTKGTFVPPVLAEGTWDLFSPLPFFTMRLIAPFSPRPAASPSSSTSLGSVGSVHRERSRSPCTPLPPMAPAPVPGPVVAPPTPPPPSPPPSDEEPSAETYDPAAELVGDPDEPCVAERVLYGAPEAYYSYTSYGSERKSSSTETTPSSHHSSGSSSDSVSLDYGSASSGSASDGASDDDLVNRYFAGTFPPP</sequence>
<feature type="compositionally biased region" description="Pro residues" evidence="1">
    <location>
        <begin position="121"/>
        <end position="148"/>
    </location>
</feature>
<protein>
    <submittedName>
        <fullName evidence="2">Uncharacterized protein</fullName>
    </submittedName>
</protein>
<feature type="compositionally biased region" description="Low complexity" evidence="1">
    <location>
        <begin position="199"/>
        <end position="232"/>
    </location>
</feature>
<proteinExistence type="predicted"/>
<gene>
    <name evidence="2" type="ORF">PIB30_047439</name>
</gene>
<feature type="compositionally biased region" description="Low complexity" evidence="1">
    <location>
        <begin position="93"/>
        <end position="110"/>
    </location>
</feature>
<evidence type="ECO:0000313" key="3">
    <source>
        <dbReference type="Proteomes" id="UP001341840"/>
    </source>
</evidence>
<reference evidence="2 3" key="1">
    <citation type="journal article" date="2023" name="Plants (Basel)">
        <title>Bridging the Gap: Combining Genomics and Transcriptomics Approaches to Understand Stylosanthes scabra, an Orphan Legume from the Brazilian Caatinga.</title>
        <authorList>
            <person name="Ferreira-Neto J.R.C."/>
            <person name="da Silva M.D."/>
            <person name="Binneck E."/>
            <person name="de Melo N.F."/>
            <person name="da Silva R.H."/>
            <person name="de Melo A.L.T.M."/>
            <person name="Pandolfi V."/>
            <person name="Bustamante F.O."/>
            <person name="Brasileiro-Vidal A.C."/>
            <person name="Benko-Iseppon A.M."/>
        </authorList>
    </citation>
    <scope>NUCLEOTIDE SEQUENCE [LARGE SCALE GENOMIC DNA]</scope>
    <source>
        <tissue evidence="2">Leaves</tissue>
    </source>
</reference>
<comment type="caution">
    <text evidence="2">The sequence shown here is derived from an EMBL/GenBank/DDBJ whole genome shotgun (WGS) entry which is preliminary data.</text>
</comment>
<keyword evidence="3" id="KW-1185">Reference proteome</keyword>
<organism evidence="2 3">
    <name type="scientific">Stylosanthes scabra</name>
    <dbReference type="NCBI Taxonomy" id="79078"/>
    <lineage>
        <taxon>Eukaryota</taxon>
        <taxon>Viridiplantae</taxon>
        <taxon>Streptophyta</taxon>
        <taxon>Embryophyta</taxon>
        <taxon>Tracheophyta</taxon>
        <taxon>Spermatophyta</taxon>
        <taxon>Magnoliopsida</taxon>
        <taxon>eudicotyledons</taxon>
        <taxon>Gunneridae</taxon>
        <taxon>Pentapetalae</taxon>
        <taxon>rosids</taxon>
        <taxon>fabids</taxon>
        <taxon>Fabales</taxon>
        <taxon>Fabaceae</taxon>
        <taxon>Papilionoideae</taxon>
        <taxon>50 kb inversion clade</taxon>
        <taxon>dalbergioids sensu lato</taxon>
        <taxon>Dalbergieae</taxon>
        <taxon>Pterocarpus clade</taxon>
        <taxon>Stylosanthes</taxon>
    </lineage>
</organism>
<accession>A0ABU6VEQ4</accession>
<evidence type="ECO:0000313" key="2">
    <source>
        <dbReference type="EMBL" id="MED6172155.1"/>
    </source>
</evidence>
<name>A0ABU6VEQ4_9FABA</name>
<dbReference type="EMBL" id="JASCZI010151338">
    <property type="protein sequence ID" value="MED6172155.1"/>
    <property type="molecule type" value="Genomic_DNA"/>
</dbReference>
<feature type="region of interest" description="Disordered" evidence="1">
    <location>
        <begin position="190"/>
        <end position="250"/>
    </location>
</feature>
<feature type="region of interest" description="Disordered" evidence="1">
    <location>
        <begin position="93"/>
        <end position="172"/>
    </location>
</feature>
<evidence type="ECO:0000256" key="1">
    <source>
        <dbReference type="SAM" id="MobiDB-lite"/>
    </source>
</evidence>
<dbReference type="Proteomes" id="UP001341840">
    <property type="component" value="Unassembled WGS sequence"/>
</dbReference>